<evidence type="ECO:0000313" key="1">
    <source>
        <dbReference type="EMBL" id="GES99695.1"/>
    </source>
</evidence>
<gene>
    <name evidence="1" type="ORF">RCL2_002618000</name>
</gene>
<accession>A0A8H3R0V0</accession>
<name>A0A8H3R0V0_9GLOM</name>
<reference evidence="1" key="1">
    <citation type="submission" date="2019-10" db="EMBL/GenBank/DDBJ databases">
        <title>Conservation and host-specific expression of non-tandemly repeated heterogenous ribosome RNA gene in arbuscular mycorrhizal fungi.</title>
        <authorList>
            <person name="Maeda T."/>
            <person name="Kobayashi Y."/>
            <person name="Nakagawa T."/>
            <person name="Ezawa T."/>
            <person name="Yamaguchi K."/>
            <person name="Bino T."/>
            <person name="Nishimoto Y."/>
            <person name="Shigenobu S."/>
            <person name="Kawaguchi M."/>
        </authorList>
    </citation>
    <scope>NUCLEOTIDE SEQUENCE</scope>
    <source>
        <strain evidence="1">HR1</strain>
    </source>
</reference>
<dbReference type="Proteomes" id="UP000615446">
    <property type="component" value="Unassembled WGS sequence"/>
</dbReference>
<dbReference type="EMBL" id="BLAL01000285">
    <property type="protein sequence ID" value="GES99695.1"/>
    <property type="molecule type" value="Genomic_DNA"/>
</dbReference>
<sequence>MMRTLLDGEFLETALHIDGMMDSDIIISWITNFFKLRFLSRLQATSIPGAARRVTVNGHQIPRVPLLLKFF</sequence>
<dbReference type="AlphaFoldDB" id="A0A8H3R0V0"/>
<comment type="caution">
    <text evidence="1">The sequence shown here is derived from an EMBL/GenBank/DDBJ whole genome shotgun (WGS) entry which is preliminary data.</text>
</comment>
<organism evidence="1 2">
    <name type="scientific">Rhizophagus clarus</name>
    <dbReference type="NCBI Taxonomy" id="94130"/>
    <lineage>
        <taxon>Eukaryota</taxon>
        <taxon>Fungi</taxon>
        <taxon>Fungi incertae sedis</taxon>
        <taxon>Mucoromycota</taxon>
        <taxon>Glomeromycotina</taxon>
        <taxon>Glomeromycetes</taxon>
        <taxon>Glomerales</taxon>
        <taxon>Glomeraceae</taxon>
        <taxon>Rhizophagus</taxon>
    </lineage>
</organism>
<protein>
    <submittedName>
        <fullName evidence="1">Uncharacterized protein</fullName>
    </submittedName>
</protein>
<proteinExistence type="predicted"/>
<evidence type="ECO:0000313" key="2">
    <source>
        <dbReference type="Proteomes" id="UP000615446"/>
    </source>
</evidence>